<dbReference type="InterPro" id="IPR016181">
    <property type="entry name" value="Acyl_CoA_acyltransferase"/>
</dbReference>
<dbReference type="Pfam" id="PF00583">
    <property type="entry name" value="Acetyltransf_1"/>
    <property type="match status" value="1"/>
</dbReference>
<protein>
    <recommendedName>
        <fullName evidence="1">N-acetyltransferase domain-containing protein</fullName>
    </recommendedName>
</protein>
<name>A0A8H9M5W7_9ALTE</name>
<dbReference type="Proteomes" id="UP000622604">
    <property type="component" value="Unassembled WGS sequence"/>
</dbReference>
<accession>A0A8H9M5W7</accession>
<reference evidence="2" key="1">
    <citation type="journal article" date="2014" name="Int. J. Syst. Evol. Microbiol.">
        <title>Complete genome sequence of Corynebacterium casei LMG S-19264T (=DSM 44701T), isolated from a smear-ripened cheese.</title>
        <authorList>
            <consortium name="US DOE Joint Genome Institute (JGI-PGF)"/>
            <person name="Walter F."/>
            <person name="Albersmeier A."/>
            <person name="Kalinowski J."/>
            <person name="Ruckert C."/>
        </authorList>
    </citation>
    <scope>NUCLEOTIDE SEQUENCE</scope>
    <source>
        <strain evidence="2">KCTC 32337</strain>
    </source>
</reference>
<proteinExistence type="predicted"/>
<gene>
    <name evidence="2" type="ORF">GCM10011274_37070</name>
</gene>
<evidence type="ECO:0000259" key="1">
    <source>
        <dbReference type="PROSITE" id="PS51186"/>
    </source>
</evidence>
<dbReference type="PROSITE" id="PS51186">
    <property type="entry name" value="GNAT"/>
    <property type="match status" value="1"/>
</dbReference>
<evidence type="ECO:0000313" key="2">
    <source>
        <dbReference type="EMBL" id="GGZ75345.1"/>
    </source>
</evidence>
<dbReference type="AlphaFoldDB" id="A0A8H9M5W7"/>
<dbReference type="GO" id="GO:0016747">
    <property type="term" value="F:acyltransferase activity, transferring groups other than amino-acyl groups"/>
    <property type="evidence" value="ECO:0007669"/>
    <property type="project" value="InterPro"/>
</dbReference>
<dbReference type="Gene3D" id="3.40.630.30">
    <property type="match status" value="1"/>
</dbReference>
<dbReference type="InterPro" id="IPR000182">
    <property type="entry name" value="GNAT_dom"/>
</dbReference>
<dbReference type="SUPFAM" id="SSF55729">
    <property type="entry name" value="Acyl-CoA N-acyltransferases (Nat)"/>
    <property type="match status" value="1"/>
</dbReference>
<reference evidence="2" key="2">
    <citation type="submission" date="2020-09" db="EMBL/GenBank/DDBJ databases">
        <authorList>
            <person name="Sun Q."/>
            <person name="Kim S."/>
        </authorList>
    </citation>
    <scope>NUCLEOTIDE SEQUENCE</scope>
    <source>
        <strain evidence="2">KCTC 32337</strain>
    </source>
</reference>
<organism evidence="2 3">
    <name type="scientific">Paraglaciecola chathamensis</name>
    <dbReference type="NCBI Taxonomy" id="368405"/>
    <lineage>
        <taxon>Bacteria</taxon>
        <taxon>Pseudomonadati</taxon>
        <taxon>Pseudomonadota</taxon>
        <taxon>Gammaproteobacteria</taxon>
        <taxon>Alteromonadales</taxon>
        <taxon>Alteromonadaceae</taxon>
        <taxon>Paraglaciecola</taxon>
    </lineage>
</organism>
<dbReference type="CDD" id="cd04301">
    <property type="entry name" value="NAT_SF"/>
    <property type="match status" value="1"/>
</dbReference>
<dbReference type="EMBL" id="BMZC01000012">
    <property type="protein sequence ID" value="GGZ75345.1"/>
    <property type="molecule type" value="Genomic_DNA"/>
</dbReference>
<evidence type="ECO:0000313" key="3">
    <source>
        <dbReference type="Proteomes" id="UP000622604"/>
    </source>
</evidence>
<sequence>MSVLTLRPLSTKYSADISALAMRSKAHWGYSPAFMQQCAHELTYSKTQISHKDFHFIGAFSPSDSQALTPLGFYAIQRISSEKAELLALFVCPSVIGCGVGKSLLQHAISAAKSHHFKAMLIYSDPNAAAFYAKHGAQRIGTHPSGSIVGRELPVYQIPLMPST</sequence>
<comment type="caution">
    <text evidence="2">The sequence shown here is derived from an EMBL/GenBank/DDBJ whole genome shotgun (WGS) entry which is preliminary data.</text>
</comment>
<feature type="domain" description="N-acetyltransferase" evidence="1">
    <location>
        <begin position="4"/>
        <end position="162"/>
    </location>
</feature>